<comment type="subcellular location">
    <subcellularLocation>
        <location evidence="1 7">Nucleus</location>
    </subcellularLocation>
</comment>
<dbReference type="Proteomes" id="UP001438707">
    <property type="component" value="Unassembled WGS sequence"/>
</dbReference>
<feature type="compositionally biased region" description="Basic and acidic residues" evidence="8">
    <location>
        <begin position="254"/>
        <end position="325"/>
    </location>
</feature>
<feature type="compositionally biased region" description="Gly residues" evidence="8">
    <location>
        <begin position="230"/>
        <end position="240"/>
    </location>
</feature>
<name>A0AAW1Q8W2_9CHLO</name>
<dbReference type="AlphaFoldDB" id="A0AAW1Q8W2"/>
<accession>A0AAW1Q8W2</accession>
<reference evidence="9 10" key="1">
    <citation type="journal article" date="2024" name="Nat. Commun.">
        <title>Phylogenomics reveals the evolutionary origins of lichenization in chlorophyte algae.</title>
        <authorList>
            <person name="Puginier C."/>
            <person name="Libourel C."/>
            <person name="Otte J."/>
            <person name="Skaloud P."/>
            <person name="Haon M."/>
            <person name="Grisel S."/>
            <person name="Petersen M."/>
            <person name="Berrin J.G."/>
            <person name="Delaux P.M."/>
            <person name="Dal Grande F."/>
            <person name="Keller J."/>
        </authorList>
    </citation>
    <scope>NUCLEOTIDE SEQUENCE [LARGE SCALE GENOMIC DNA]</scope>
    <source>
        <strain evidence="9 10">SAG 2145</strain>
    </source>
</reference>
<evidence type="ECO:0000313" key="9">
    <source>
        <dbReference type="EMBL" id="KAK9818635.1"/>
    </source>
</evidence>
<evidence type="ECO:0000256" key="7">
    <source>
        <dbReference type="RuleBase" id="RU367025"/>
    </source>
</evidence>
<evidence type="ECO:0000256" key="2">
    <source>
        <dbReference type="ARBA" id="ARBA00006164"/>
    </source>
</evidence>
<dbReference type="EMBL" id="JALJOS010000058">
    <property type="protein sequence ID" value="KAK9818635.1"/>
    <property type="molecule type" value="Genomic_DNA"/>
</dbReference>
<evidence type="ECO:0000256" key="3">
    <source>
        <dbReference type="ARBA" id="ARBA00022664"/>
    </source>
</evidence>
<sequence>METMEVHGNQATFNVESVLKKNIVDSEYYRATCMKMVTWDEIVDEIYNTVDHVEPWMSGNARGASTAFCLMYRLFSLKLLKQQVRDLIDHEDSPYIRAVGFLYLRYVANPKTLWDEWLSGYMRDSEEIQPSGSLGKTVTMATYIRDVFLEQYYFETIFPRIPKPVHDLFVSNLSSMGLPTKAIGNGGQGGTDRRGVDEPNRRPASVKASLSVAFGQRAPNRATAREEGRGLGAGMKGTLGTGPSNRSPVYGGADEERRGHRGRESSSNHRQHGDRDSDRRRDGPSRGPDRNFPDRSQNGHRERGREAYRGGSDRHRSHRYDERSRGHGAGYNDRAEGHRKRSRSHERGRHSPSSKSRLGGADRDASDVFRSRAGFADQGSLHDAYR</sequence>
<comment type="caution">
    <text evidence="9">The sequence shown here is derived from an EMBL/GenBank/DDBJ whole genome shotgun (WGS) entry which is preliminary data.</text>
</comment>
<proteinExistence type="inferred from homology"/>
<keyword evidence="4 7" id="KW-0747">Spliceosome</keyword>
<keyword evidence="5 7" id="KW-0508">mRNA splicing</keyword>
<dbReference type="GO" id="GO:0000398">
    <property type="term" value="P:mRNA splicing, via spliceosome"/>
    <property type="evidence" value="ECO:0007669"/>
    <property type="project" value="UniProtKB-UniRule"/>
</dbReference>
<gene>
    <name evidence="9" type="ORF">WJX74_006515</name>
</gene>
<evidence type="ECO:0000256" key="8">
    <source>
        <dbReference type="SAM" id="MobiDB-lite"/>
    </source>
</evidence>
<comment type="similarity">
    <text evidence="2 7">Belongs to the PRP38 family.</text>
</comment>
<dbReference type="Pfam" id="PF03371">
    <property type="entry name" value="PRP38"/>
    <property type="match status" value="1"/>
</dbReference>
<evidence type="ECO:0000256" key="6">
    <source>
        <dbReference type="ARBA" id="ARBA00023242"/>
    </source>
</evidence>
<keyword evidence="10" id="KW-1185">Reference proteome</keyword>
<feature type="compositionally biased region" description="Basic and acidic residues" evidence="8">
    <location>
        <begin position="191"/>
        <end position="201"/>
    </location>
</feature>
<evidence type="ECO:0000256" key="5">
    <source>
        <dbReference type="ARBA" id="ARBA00023187"/>
    </source>
</evidence>
<evidence type="ECO:0000256" key="1">
    <source>
        <dbReference type="ARBA" id="ARBA00004123"/>
    </source>
</evidence>
<comment type="function">
    <text evidence="7">Required for pre-mRNA splicing.</text>
</comment>
<organism evidence="9 10">
    <name type="scientific">Apatococcus lobatus</name>
    <dbReference type="NCBI Taxonomy" id="904363"/>
    <lineage>
        <taxon>Eukaryota</taxon>
        <taxon>Viridiplantae</taxon>
        <taxon>Chlorophyta</taxon>
        <taxon>core chlorophytes</taxon>
        <taxon>Trebouxiophyceae</taxon>
        <taxon>Chlorellales</taxon>
        <taxon>Chlorellaceae</taxon>
        <taxon>Apatococcus</taxon>
    </lineage>
</organism>
<protein>
    <recommendedName>
        <fullName evidence="7">Pre-mRNA-splicing factor 38</fullName>
    </recommendedName>
</protein>
<feature type="compositionally biased region" description="Basic and acidic residues" evidence="8">
    <location>
        <begin position="360"/>
        <end position="370"/>
    </location>
</feature>
<feature type="compositionally biased region" description="Basic residues" evidence="8">
    <location>
        <begin position="337"/>
        <end position="352"/>
    </location>
</feature>
<feature type="region of interest" description="Disordered" evidence="8">
    <location>
        <begin position="180"/>
        <end position="386"/>
    </location>
</feature>
<evidence type="ECO:0000256" key="4">
    <source>
        <dbReference type="ARBA" id="ARBA00022728"/>
    </source>
</evidence>
<dbReference type="GO" id="GO:0005681">
    <property type="term" value="C:spliceosomal complex"/>
    <property type="evidence" value="ECO:0007669"/>
    <property type="project" value="UniProtKB-KW"/>
</dbReference>
<dbReference type="PANTHER" id="PTHR23142">
    <property type="entry name" value="PRE-MRNA-SPLICING FACTOR 38A-RELATED"/>
    <property type="match status" value="1"/>
</dbReference>
<keyword evidence="3 7" id="KW-0507">mRNA processing</keyword>
<keyword evidence="6 7" id="KW-0539">Nucleus</keyword>
<dbReference type="InterPro" id="IPR005037">
    <property type="entry name" value="PRP38"/>
</dbReference>
<evidence type="ECO:0000313" key="10">
    <source>
        <dbReference type="Proteomes" id="UP001438707"/>
    </source>
</evidence>